<proteinExistence type="predicted"/>
<name>A0A1E5LI83_9BACI</name>
<evidence type="ECO:0000313" key="2">
    <source>
        <dbReference type="Proteomes" id="UP000095209"/>
    </source>
</evidence>
<dbReference type="OrthoDB" id="2937157at2"/>
<protein>
    <submittedName>
        <fullName evidence="1">Uncharacterized protein</fullName>
    </submittedName>
</protein>
<sequence length="67" mass="7748">MTGTAVLYRENEDILYLEGIEKSTYEEIVKQSGQEKCQCKLDHKTIDLGKVTPLGFKLDNVDWEYGY</sequence>
<comment type="caution">
    <text evidence="1">The sequence shown here is derived from an EMBL/GenBank/DDBJ whole genome shotgun (WGS) entry which is preliminary data.</text>
</comment>
<reference evidence="1 2" key="1">
    <citation type="submission" date="2016-08" db="EMBL/GenBank/DDBJ databases">
        <title>Genome of Bacillus solimangrovi GH2-4.</title>
        <authorList>
            <person name="Lim S."/>
            <person name="Kim B.-C."/>
        </authorList>
    </citation>
    <scope>NUCLEOTIDE SEQUENCE [LARGE SCALE GENOMIC DNA]</scope>
    <source>
        <strain evidence="1 2">GH2-4</strain>
    </source>
</reference>
<dbReference type="AlphaFoldDB" id="A0A1E5LI83"/>
<dbReference type="RefSeq" id="WP_069716228.1">
    <property type="nucleotide sequence ID" value="NZ_MJEH01000009.1"/>
</dbReference>
<organism evidence="1 2">
    <name type="scientific">Bacillus solimangrovi</name>
    <dbReference type="NCBI Taxonomy" id="1305675"/>
    <lineage>
        <taxon>Bacteria</taxon>
        <taxon>Bacillati</taxon>
        <taxon>Bacillota</taxon>
        <taxon>Bacilli</taxon>
        <taxon>Bacillales</taxon>
        <taxon>Bacillaceae</taxon>
        <taxon>Bacillus</taxon>
    </lineage>
</organism>
<keyword evidence="2" id="KW-1185">Reference proteome</keyword>
<evidence type="ECO:0000313" key="1">
    <source>
        <dbReference type="EMBL" id="OEH93799.1"/>
    </source>
</evidence>
<gene>
    <name evidence="1" type="ORF">BFG57_11495</name>
</gene>
<dbReference type="Proteomes" id="UP000095209">
    <property type="component" value="Unassembled WGS sequence"/>
</dbReference>
<accession>A0A1E5LI83</accession>
<dbReference type="EMBL" id="MJEH01000009">
    <property type="protein sequence ID" value="OEH93799.1"/>
    <property type="molecule type" value="Genomic_DNA"/>
</dbReference>